<dbReference type="EMBL" id="VYQE01000002">
    <property type="protein sequence ID" value="KAA9009171.1"/>
    <property type="molecule type" value="Genomic_DNA"/>
</dbReference>
<accession>A0A5J5GLM6</accession>
<sequence>MALILIPAAGASSRMRGEDKLLREIDGEPLLRRQVRAALATGHPALVTLPTDRPARCEALRDWGPDLSSEILPDANDGLSRSLKAGAAEAGRRGLDLLVLLPDMPDIETEDIATLLAAKEPGDIVCRATAEDGTPGHPVLFDRSLLPDFADLSGDRGAASILKRHPPKLVPLAGNRACRDLDTPEDWADYMGERARPR</sequence>
<keyword evidence="4" id="KW-1185">Reference proteome</keyword>
<protein>
    <submittedName>
        <fullName evidence="3">Nucleotidyltransferase family protein</fullName>
    </submittedName>
</protein>
<dbReference type="Gene3D" id="3.90.550.10">
    <property type="entry name" value="Spore Coat Polysaccharide Biosynthesis Protein SpsA, Chain A"/>
    <property type="match status" value="1"/>
</dbReference>
<dbReference type="GO" id="GO:0016779">
    <property type="term" value="F:nucleotidyltransferase activity"/>
    <property type="evidence" value="ECO:0007669"/>
    <property type="project" value="UniProtKB-ARBA"/>
</dbReference>
<dbReference type="PANTHER" id="PTHR43777:SF1">
    <property type="entry name" value="MOLYBDENUM COFACTOR CYTIDYLYLTRANSFERASE"/>
    <property type="match status" value="1"/>
</dbReference>
<organism evidence="3 4">
    <name type="scientific">Histidinibacterium aquaticum</name>
    <dbReference type="NCBI Taxonomy" id="2613962"/>
    <lineage>
        <taxon>Bacteria</taxon>
        <taxon>Pseudomonadati</taxon>
        <taxon>Pseudomonadota</taxon>
        <taxon>Alphaproteobacteria</taxon>
        <taxon>Rhodobacterales</taxon>
        <taxon>Paracoccaceae</taxon>
        <taxon>Histidinibacterium</taxon>
    </lineage>
</organism>
<keyword evidence="1" id="KW-0460">Magnesium</keyword>
<evidence type="ECO:0000256" key="1">
    <source>
        <dbReference type="ARBA" id="ARBA00022842"/>
    </source>
</evidence>
<dbReference type="InterPro" id="IPR029044">
    <property type="entry name" value="Nucleotide-diphossugar_trans"/>
</dbReference>
<dbReference type="CDD" id="cd04182">
    <property type="entry name" value="GT_2_like_f"/>
    <property type="match status" value="1"/>
</dbReference>
<dbReference type="SUPFAM" id="SSF53448">
    <property type="entry name" value="Nucleotide-diphospho-sugar transferases"/>
    <property type="match status" value="1"/>
</dbReference>
<reference evidence="3 4" key="1">
    <citation type="submission" date="2019-09" db="EMBL/GenBank/DDBJ databases">
        <authorList>
            <person name="Park J.-S."/>
            <person name="Choi H.-J."/>
        </authorList>
    </citation>
    <scope>NUCLEOTIDE SEQUENCE [LARGE SCALE GENOMIC DNA]</scope>
    <source>
        <strain evidence="3 4">176SS1-4</strain>
    </source>
</reference>
<name>A0A5J5GLM6_9RHOB</name>
<dbReference type="RefSeq" id="WP_150444704.1">
    <property type="nucleotide sequence ID" value="NZ_VYQE01000002.1"/>
</dbReference>
<comment type="caution">
    <text evidence="3">The sequence shown here is derived from an EMBL/GenBank/DDBJ whole genome shotgun (WGS) entry which is preliminary data.</text>
</comment>
<proteinExistence type="predicted"/>
<evidence type="ECO:0000313" key="4">
    <source>
        <dbReference type="Proteomes" id="UP000326554"/>
    </source>
</evidence>
<dbReference type="InterPro" id="IPR025877">
    <property type="entry name" value="MobA-like_NTP_Trfase"/>
</dbReference>
<dbReference type="Pfam" id="PF12804">
    <property type="entry name" value="NTP_transf_3"/>
    <property type="match status" value="1"/>
</dbReference>
<dbReference type="Proteomes" id="UP000326554">
    <property type="component" value="Unassembled WGS sequence"/>
</dbReference>
<keyword evidence="3" id="KW-0808">Transferase</keyword>
<feature type="domain" description="MobA-like NTP transferase" evidence="2">
    <location>
        <begin position="5"/>
        <end position="165"/>
    </location>
</feature>
<dbReference type="AlphaFoldDB" id="A0A5J5GLM6"/>
<gene>
    <name evidence="3" type="ORF">F3S47_07920</name>
</gene>
<evidence type="ECO:0000259" key="2">
    <source>
        <dbReference type="Pfam" id="PF12804"/>
    </source>
</evidence>
<evidence type="ECO:0000313" key="3">
    <source>
        <dbReference type="EMBL" id="KAA9009171.1"/>
    </source>
</evidence>
<dbReference type="PANTHER" id="PTHR43777">
    <property type="entry name" value="MOLYBDENUM COFACTOR CYTIDYLYLTRANSFERASE"/>
    <property type="match status" value="1"/>
</dbReference>